<accession>A0ABM1B239</accession>
<keyword evidence="4 6" id="KW-0333">Golgi apparatus</keyword>
<comment type="similarity">
    <text evidence="5">Belongs to the TRAPP small subunits family. BET5 subfamily.</text>
</comment>
<evidence type="ECO:0000256" key="6">
    <source>
        <dbReference type="RuleBase" id="RU366065"/>
    </source>
</evidence>
<evidence type="ECO:0000256" key="4">
    <source>
        <dbReference type="ARBA" id="ARBA00023034"/>
    </source>
</evidence>
<comment type="subcellular location">
    <subcellularLocation>
        <location evidence="6">Endoplasmic reticulum</location>
    </subcellularLocation>
    <subcellularLocation>
        <location evidence="6">Golgi apparatus</location>
        <location evidence="6">cis-Golgi network</location>
    </subcellularLocation>
</comment>
<dbReference type="InterPro" id="IPR007233">
    <property type="entry name" value="TRAPPC"/>
</dbReference>
<organism evidence="7 8">
    <name type="scientific">Limulus polyphemus</name>
    <name type="common">Atlantic horseshoe crab</name>
    <dbReference type="NCBI Taxonomy" id="6850"/>
    <lineage>
        <taxon>Eukaryota</taxon>
        <taxon>Metazoa</taxon>
        <taxon>Ecdysozoa</taxon>
        <taxon>Arthropoda</taxon>
        <taxon>Chelicerata</taxon>
        <taxon>Merostomata</taxon>
        <taxon>Xiphosura</taxon>
        <taxon>Limulidae</taxon>
        <taxon>Limulus</taxon>
    </lineage>
</organism>
<dbReference type="InterPro" id="IPR011012">
    <property type="entry name" value="Longin-like_dom_sf"/>
</dbReference>
<evidence type="ECO:0000256" key="3">
    <source>
        <dbReference type="ARBA" id="ARBA00022892"/>
    </source>
</evidence>
<dbReference type="Proteomes" id="UP000694941">
    <property type="component" value="Unplaced"/>
</dbReference>
<keyword evidence="3 6" id="KW-0931">ER-Golgi transport</keyword>
<evidence type="ECO:0000256" key="5">
    <source>
        <dbReference type="ARBA" id="ARBA00038167"/>
    </source>
</evidence>
<dbReference type="SMART" id="SM01399">
    <property type="entry name" value="Sybindin"/>
    <property type="match status" value="1"/>
</dbReference>
<protein>
    <recommendedName>
        <fullName evidence="6">Trafficking protein particle complex subunit</fullName>
    </recommendedName>
</protein>
<evidence type="ECO:0000256" key="2">
    <source>
        <dbReference type="ARBA" id="ARBA00022824"/>
    </source>
</evidence>
<reference evidence="8" key="1">
    <citation type="submission" date="2025-08" db="UniProtKB">
        <authorList>
            <consortium name="RefSeq"/>
        </authorList>
    </citation>
    <scope>IDENTIFICATION</scope>
    <source>
        <tissue evidence="8">Muscle</tissue>
    </source>
</reference>
<name>A0ABM1B239_LIMPO</name>
<dbReference type="CDD" id="cd14855">
    <property type="entry name" value="TRAPPC1_MUM2"/>
    <property type="match status" value="1"/>
</dbReference>
<dbReference type="SUPFAM" id="SSF64356">
    <property type="entry name" value="SNARE-like"/>
    <property type="match status" value="1"/>
</dbReference>
<gene>
    <name evidence="8" type="primary">LOC106458292</name>
</gene>
<dbReference type="PANTHER" id="PTHR23249:SF16">
    <property type="entry name" value="TRAFFICKING PROTEIN PARTICLE COMPLEX SUBUNIT 1"/>
    <property type="match status" value="1"/>
</dbReference>
<evidence type="ECO:0000313" key="8">
    <source>
        <dbReference type="RefSeq" id="XP_013773241.1"/>
    </source>
</evidence>
<dbReference type="Gene3D" id="3.30.450.70">
    <property type="match status" value="1"/>
</dbReference>
<keyword evidence="1 6" id="KW-0813">Transport</keyword>
<dbReference type="PANTHER" id="PTHR23249">
    <property type="entry name" value="TRAFFICKING PROTEIN PARTICLE COMPLEX SUBUNIT"/>
    <property type="match status" value="1"/>
</dbReference>
<dbReference type="Pfam" id="PF04099">
    <property type="entry name" value="Sybindin"/>
    <property type="match status" value="1"/>
</dbReference>
<dbReference type="RefSeq" id="XP_013773241.1">
    <property type="nucleotide sequence ID" value="XM_013917787.2"/>
</dbReference>
<evidence type="ECO:0000313" key="7">
    <source>
        <dbReference type="Proteomes" id="UP000694941"/>
    </source>
</evidence>
<keyword evidence="2 6" id="KW-0256">Endoplasmic reticulum</keyword>
<evidence type="ECO:0000256" key="1">
    <source>
        <dbReference type="ARBA" id="ARBA00022448"/>
    </source>
</evidence>
<keyword evidence="7" id="KW-1185">Reference proteome</keyword>
<proteinExistence type="inferred from homology"/>
<dbReference type="GeneID" id="106458292"/>
<comment type="subunit">
    <text evidence="6">Part of the multisubunit transport protein particle (TRAPP) complex.</text>
</comment>
<sequence>MIYNLYIFDQNGTCLYYHEWNRKRSSGMSNEEETKLMYGMIFSIKSFVSKISPTDCKDGFMNFKTNKYKLNFYETPSGLKFIMNTDVGATDVRALLHEIYRQVYVEYVVKNPEVLLGHSISSELFKKKLDEFVQSSSIYSKVF</sequence>